<dbReference type="OMA" id="MEQDFMW"/>
<reference evidence="6" key="1">
    <citation type="journal article" date="2002" name="Science">
        <title>The draft genome of Ciona intestinalis: insights into chordate and vertebrate origins.</title>
        <authorList>
            <person name="Dehal P."/>
            <person name="Satou Y."/>
            <person name="Campbell R.K."/>
            <person name="Chapman J."/>
            <person name="Degnan B."/>
            <person name="De Tomaso A."/>
            <person name="Davidson B."/>
            <person name="Di Gregorio A."/>
            <person name="Gelpke M."/>
            <person name="Goodstein D.M."/>
            <person name="Harafuji N."/>
            <person name="Hastings K.E."/>
            <person name="Ho I."/>
            <person name="Hotta K."/>
            <person name="Huang W."/>
            <person name="Kawashima T."/>
            <person name="Lemaire P."/>
            <person name="Martinez D."/>
            <person name="Meinertzhagen I.A."/>
            <person name="Necula S."/>
            <person name="Nonaka M."/>
            <person name="Putnam N."/>
            <person name="Rash S."/>
            <person name="Saiga H."/>
            <person name="Satake M."/>
            <person name="Terry A."/>
            <person name="Yamada L."/>
            <person name="Wang H.G."/>
            <person name="Awazu S."/>
            <person name="Azumi K."/>
            <person name="Boore J."/>
            <person name="Branno M."/>
            <person name="Chin-Bow S."/>
            <person name="DeSantis R."/>
            <person name="Doyle S."/>
            <person name="Francino P."/>
            <person name="Keys D.N."/>
            <person name="Haga S."/>
            <person name="Hayashi H."/>
            <person name="Hino K."/>
            <person name="Imai K.S."/>
            <person name="Inaba K."/>
            <person name="Kano S."/>
            <person name="Kobayashi K."/>
            <person name="Kobayashi M."/>
            <person name="Lee B.I."/>
            <person name="Makabe K.W."/>
            <person name="Manohar C."/>
            <person name="Matassi G."/>
            <person name="Medina M."/>
            <person name="Mochizuki Y."/>
            <person name="Mount S."/>
            <person name="Morishita T."/>
            <person name="Miura S."/>
            <person name="Nakayama A."/>
            <person name="Nishizaka S."/>
            <person name="Nomoto H."/>
            <person name="Ohta F."/>
            <person name="Oishi K."/>
            <person name="Rigoutsos I."/>
            <person name="Sano M."/>
            <person name="Sasaki A."/>
            <person name="Sasakura Y."/>
            <person name="Shoguchi E."/>
            <person name="Shin-i T."/>
            <person name="Spagnuolo A."/>
            <person name="Stainier D."/>
            <person name="Suzuki M.M."/>
            <person name="Tassy O."/>
            <person name="Takatori N."/>
            <person name="Tokuoka M."/>
            <person name="Yagi K."/>
            <person name="Yoshizaki F."/>
            <person name="Wada S."/>
            <person name="Zhang C."/>
            <person name="Hyatt P.D."/>
            <person name="Larimer F."/>
            <person name="Detter C."/>
            <person name="Doggett N."/>
            <person name="Glavina T."/>
            <person name="Hawkins T."/>
            <person name="Richardson P."/>
            <person name="Lucas S."/>
            <person name="Kohara Y."/>
            <person name="Levine M."/>
            <person name="Satoh N."/>
            <person name="Rokhsar D.S."/>
        </authorList>
    </citation>
    <scope>NUCLEOTIDE SEQUENCE [LARGE SCALE GENOMIC DNA]</scope>
</reference>
<reference evidence="5" key="3">
    <citation type="submission" date="2025-08" db="UniProtKB">
        <authorList>
            <consortium name="Ensembl"/>
        </authorList>
    </citation>
    <scope>IDENTIFICATION</scope>
</reference>
<dbReference type="InterPro" id="IPR043504">
    <property type="entry name" value="Peptidase_S1_PA_chymotrypsin"/>
</dbReference>
<keyword evidence="1 3" id="KW-0732">Signal</keyword>
<dbReference type="InParanoid" id="F6X2D7"/>
<sequence length="412" mass="46986">MNFCVVVGVISLVVVGLFHPASCVRVNIENYSWQRPRLPHLASVAEIEEGRAEYHGHVAQVLKGDCDLDCQIQKDNQPISIEELDRDMSFETLDVVKQLKFKTIVNVTESSILPSEPALDTQVEIEDEPSSRHKRAIFGLDTRFQLPAKKFSTMFPFSTAVKLSTGCAGVLLSPKHVLTSAHCLHDGKRYLKGVKKLRVGRVVKKKLRKRNKKRRKKGRKNRKSAALSRSKRSSTPTYKLKFKWTRAKRTHLPEGWIRRPGQPNSGLSVEYDYAVVELKKPLGNASMKMGISPAREHLPGSHRIHFTAFGQNKDNDLLYRYCAVDEQSNDIMYHRCDAQRGTSGAGVYVRLYDRDTRSWDRRVIGIFSGHQWVNMGEGQPRKEYNTAVRITPRKFAQICFWTTDDDSECRGN</sequence>
<dbReference type="InterPro" id="IPR009003">
    <property type="entry name" value="Peptidase_S1_PA"/>
</dbReference>
<dbReference type="STRING" id="7719.ENSCINP00000005196"/>
<dbReference type="Proteomes" id="UP000008144">
    <property type="component" value="Chromosome 6"/>
</dbReference>
<dbReference type="HOGENOM" id="CLU_055829_0_0_1"/>
<dbReference type="GeneTree" id="ENSGT00390000000155"/>
<feature type="chain" id="PRO_5014090381" evidence="3">
    <location>
        <begin position="24"/>
        <end position="412"/>
    </location>
</feature>
<reference evidence="5" key="4">
    <citation type="submission" date="2025-09" db="UniProtKB">
        <authorList>
            <consortium name="Ensembl"/>
        </authorList>
    </citation>
    <scope>IDENTIFICATION</scope>
</reference>
<proteinExistence type="predicted"/>
<dbReference type="Ensembl" id="ENSCINT00000005196.3">
    <property type="protein sequence ID" value="ENSCINP00000005196.3"/>
    <property type="gene ID" value="ENSCING00000002555.3"/>
</dbReference>
<feature type="signal peptide" evidence="3">
    <location>
        <begin position="1"/>
        <end position="23"/>
    </location>
</feature>
<dbReference type="InterPro" id="IPR001254">
    <property type="entry name" value="Trypsin_dom"/>
</dbReference>
<dbReference type="Pfam" id="PF00089">
    <property type="entry name" value="Trypsin"/>
    <property type="match status" value="1"/>
</dbReference>
<name>F6X2D7_CIOIN</name>
<organism evidence="5 6">
    <name type="scientific">Ciona intestinalis</name>
    <name type="common">Transparent sea squirt</name>
    <name type="synonym">Ascidia intestinalis</name>
    <dbReference type="NCBI Taxonomy" id="7719"/>
    <lineage>
        <taxon>Eukaryota</taxon>
        <taxon>Metazoa</taxon>
        <taxon>Chordata</taxon>
        <taxon>Tunicata</taxon>
        <taxon>Ascidiacea</taxon>
        <taxon>Phlebobranchia</taxon>
        <taxon>Cionidae</taxon>
        <taxon>Ciona</taxon>
    </lineage>
</organism>
<dbReference type="InterPro" id="IPR050966">
    <property type="entry name" value="Glutamyl_endopeptidase"/>
</dbReference>
<evidence type="ECO:0000256" key="1">
    <source>
        <dbReference type="ARBA" id="ARBA00022729"/>
    </source>
</evidence>
<evidence type="ECO:0000256" key="3">
    <source>
        <dbReference type="SAM" id="SignalP"/>
    </source>
</evidence>
<gene>
    <name evidence="5" type="primary">LOC100184571</name>
</gene>
<dbReference type="AlphaFoldDB" id="F6X2D7"/>
<feature type="region of interest" description="Disordered" evidence="2">
    <location>
        <begin position="206"/>
        <end position="235"/>
    </location>
</feature>
<dbReference type="SUPFAM" id="SSF50494">
    <property type="entry name" value="Trypsin-like serine proteases"/>
    <property type="match status" value="1"/>
</dbReference>
<dbReference type="GeneID" id="100184571"/>
<dbReference type="PANTHER" id="PTHR15462">
    <property type="entry name" value="SERINE PROTEASE"/>
    <property type="match status" value="1"/>
</dbReference>
<feature type="compositionally biased region" description="Basic residues" evidence="2">
    <location>
        <begin position="206"/>
        <end position="223"/>
    </location>
</feature>
<accession>F6X2D7</accession>
<protein>
    <submittedName>
        <fullName evidence="5">Inactive serine protease 35</fullName>
    </submittedName>
</protein>
<dbReference type="KEGG" id="cin:100184571"/>
<dbReference type="PANTHER" id="PTHR15462:SF8">
    <property type="entry name" value="SERINE PROTEASE"/>
    <property type="match status" value="1"/>
</dbReference>
<dbReference type="OrthoDB" id="10037376at2759"/>
<feature type="domain" description="Peptidase S1" evidence="4">
    <location>
        <begin position="154"/>
        <end position="281"/>
    </location>
</feature>
<accession>A0A1W2WMI7</accession>
<evidence type="ECO:0000256" key="2">
    <source>
        <dbReference type="SAM" id="MobiDB-lite"/>
    </source>
</evidence>
<dbReference type="RefSeq" id="XP_002131317.1">
    <property type="nucleotide sequence ID" value="XM_002131281.4"/>
</dbReference>
<reference evidence="5" key="2">
    <citation type="journal article" date="2008" name="Genome Biol.">
        <title>Improved genome assembly and evidence-based global gene model set for the chordate Ciona intestinalis: new insight into intron and operon populations.</title>
        <authorList>
            <person name="Satou Y."/>
            <person name="Mineta K."/>
            <person name="Ogasawara M."/>
            <person name="Sasakura Y."/>
            <person name="Shoguchi E."/>
            <person name="Ueno K."/>
            <person name="Yamada L."/>
            <person name="Matsumoto J."/>
            <person name="Wasserscheid J."/>
            <person name="Dewar K."/>
            <person name="Wiley G.B."/>
            <person name="Macmil S.L."/>
            <person name="Roe B.A."/>
            <person name="Zeller R.W."/>
            <person name="Hastings K.E."/>
            <person name="Lemaire P."/>
            <person name="Lindquist E."/>
            <person name="Endo T."/>
            <person name="Hotta K."/>
            <person name="Inaba K."/>
        </authorList>
    </citation>
    <scope>NUCLEOTIDE SEQUENCE [LARGE SCALE GENOMIC DNA]</scope>
    <source>
        <strain evidence="5">wild type</strain>
    </source>
</reference>
<dbReference type="EMBL" id="EAAA01002250">
    <property type="status" value="NOT_ANNOTATED_CDS"/>
    <property type="molecule type" value="Genomic_DNA"/>
</dbReference>
<dbReference type="GO" id="GO:0006508">
    <property type="term" value="P:proteolysis"/>
    <property type="evidence" value="ECO:0007669"/>
    <property type="project" value="InterPro"/>
</dbReference>
<dbReference type="GO" id="GO:0004252">
    <property type="term" value="F:serine-type endopeptidase activity"/>
    <property type="evidence" value="ECO:0007669"/>
    <property type="project" value="InterPro"/>
</dbReference>
<evidence type="ECO:0000313" key="6">
    <source>
        <dbReference type="Proteomes" id="UP000008144"/>
    </source>
</evidence>
<keyword evidence="6" id="KW-1185">Reference proteome</keyword>
<dbReference type="FunCoup" id="F6X2D7">
    <property type="interactions" value="10"/>
</dbReference>
<evidence type="ECO:0000313" key="5">
    <source>
        <dbReference type="Ensembl" id="ENSCINP00000005196.3"/>
    </source>
</evidence>
<evidence type="ECO:0000259" key="4">
    <source>
        <dbReference type="Pfam" id="PF00089"/>
    </source>
</evidence>
<dbReference type="Gene3D" id="2.40.10.10">
    <property type="entry name" value="Trypsin-like serine proteases"/>
    <property type="match status" value="1"/>
</dbReference>